<dbReference type="EMBL" id="CP072788">
    <property type="protein sequence ID" value="QTR03722.1"/>
    <property type="molecule type" value="Genomic_DNA"/>
</dbReference>
<evidence type="ECO:0000313" key="4">
    <source>
        <dbReference type="Proteomes" id="UP000671828"/>
    </source>
</evidence>
<proteinExistence type="predicted"/>
<accession>A0A8T8HYU4</accession>
<reference evidence="3" key="1">
    <citation type="submission" date="2021-04" db="EMBL/GenBank/DDBJ databases">
        <title>Saccharothrix algeriensis WGS.</title>
        <authorList>
            <person name="Stuskova K."/>
            <person name="Hakalova E."/>
            <person name="Tebbal A.B."/>
            <person name="Eichmeier A."/>
        </authorList>
    </citation>
    <scope>NUCLEOTIDE SEQUENCE</scope>
    <source>
        <strain evidence="3">NRRL B-24137</strain>
    </source>
</reference>
<name>A0A8T8HYU4_9PSEU</name>
<keyword evidence="2" id="KW-1133">Transmembrane helix</keyword>
<feature type="transmembrane region" description="Helical" evidence="2">
    <location>
        <begin position="150"/>
        <end position="171"/>
    </location>
</feature>
<protein>
    <submittedName>
        <fullName evidence="3">Uncharacterized protein</fullName>
    </submittedName>
</protein>
<dbReference type="AlphaFoldDB" id="A0A8T8HYU4"/>
<feature type="transmembrane region" description="Helical" evidence="2">
    <location>
        <begin position="183"/>
        <end position="201"/>
    </location>
</feature>
<sequence length="220" mass="23628">MARARLVVISLGPGAVADLLDAAAAVPPERLLLVVPLRRGDYEEFRARLRAVSPAGAPRLPEHPASAGHDDWAEHDRTGHDGAIRGVVSFAADWTPTFRPVRPTAVRHSLATPLRRALAPPLDGLAAYEDGLPTSAEVARRGRRGETIQALGACLVVFALVRVGLLLWRLARRDWNAGPGWCELYVVVPALLVLLCGGGAARWGRRSWRRAGPPPRPVGG</sequence>
<keyword evidence="2" id="KW-0472">Membrane</keyword>
<evidence type="ECO:0000313" key="3">
    <source>
        <dbReference type="EMBL" id="QTR03722.1"/>
    </source>
</evidence>
<evidence type="ECO:0000256" key="1">
    <source>
        <dbReference type="SAM" id="MobiDB-lite"/>
    </source>
</evidence>
<keyword evidence="2" id="KW-0812">Transmembrane</keyword>
<gene>
    <name evidence="3" type="ORF">J7S33_01315</name>
</gene>
<dbReference type="Proteomes" id="UP000671828">
    <property type="component" value="Chromosome"/>
</dbReference>
<organism evidence="3 4">
    <name type="scientific">Saccharothrix algeriensis</name>
    <dbReference type="NCBI Taxonomy" id="173560"/>
    <lineage>
        <taxon>Bacteria</taxon>
        <taxon>Bacillati</taxon>
        <taxon>Actinomycetota</taxon>
        <taxon>Actinomycetes</taxon>
        <taxon>Pseudonocardiales</taxon>
        <taxon>Pseudonocardiaceae</taxon>
        <taxon>Saccharothrix</taxon>
    </lineage>
</organism>
<evidence type="ECO:0000256" key="2">
    <source>
        <dbReference type="SAM" id="Phobius"/>
    </source>
</evidence>
<feature type="region of interest" description="Disordered" evidence="1">
    <location>
        <begin position="56"/>
        <end position="76"/>
    </location>
</feature>
<feature type="non-terminal residue" evidence="3">
    <location>
        <position position="220"/>
    </location>
</feature>